<keyword evidence="3" id="KW-1185">Reference proteome</keyword>
<feature type="transmembrane region" description="Helical" evidence="1">
    <location>
        <begin position="181"/>
        <end position="206"/>
    </location>
</feature>
<feature type="transmembrane region" description="Helical" evidence="1">
    <location>
        <begin position="213"/>
        <end position="229"/>
    </location>
</feature>
<protein>
    <submittedName>
        <fullName evidence="2">Membrane protein YqgA involved in biofilm formation</fullName>
    </submittedName>
</protein>
<feature type="transmembrane region" description="Helical" evidence="1">
    <location>
        <begin position="158"/>
        <end position="175"/>
    </location>
</feature>
<evidence type="ECO:0000313" key="3">
    <source>
        <dbReference type="Proteomes" id="UP001236559"/>
    </source>
</evidence>
<dbReference type="Proteomes" id="UP001236559">
    <property type="component" value="Unassembled WGS sequence"/>
</dbReference>
<evidence type="ECO:0000313" key="2">
    <source>
        <dbReference type="EMBL" id="MDQ0275089.1"/>
    </source>
</evidence>
<reference evidence="2 3" key="1">
    <citation type="submission" date="2023-07" db="EMBL/GenBank/DDBJ databases">
        <title>Genomic Encyclopedia of Type Strains, Phase IV (KMG-IV): sequencing the most valuable type-strain genomes for metagenomic binning, comparative biology and taxonomic classification.</title>
        <authorList>
            <person name="Goeker M."/>
        </authorList>
    </citation>
    <scope>NUCLEOTIDE SEQUENCE [LARGE SCALE GENOMIC DNA]</scope>
    <source>
        <strain evidence="2 3">DSM 22616</strain>
    </source>
</reference>
<feature type="transmembrane region" description="Helical" evidence="1">
    <location>
        <begin position="6"/>
        <end position="25"/>
    </location>
</feature>
<dbReference type="EMBL" id="JAUSTN010000005">
    <property type="protein sequence ID" value="MDQ0275089.1"/>
    <property type="molecule type" value="Genomic_DNA"/>
</dbReference>
<dbReference type="RefSeq" id="WP_307495143.1">
    <property type="nucleotide sequence ID" value="NZ_JAUSTN010000005.1"/>
</dbReference>
<sequence length="230" mass="24544">MIAILINSFGIIFASFIGSIIGDKISKKYQDAIIDALQLSVLIIGINTALKGDNLLSVIIALVLGTIVGTKIDIEGKINGLGLKIQKIFLKKQKNDLGQNKFVEAFVTGSLLFCVGSMAIIGPLNSSLLGDNSILISKAILDTVSAFMMSASLGRGMIFSGFSVFLYQGLIYLAANILKNFFTPAVINNICGVGGLLIIALAFNMLKMKDFKTANMLPSILFAIILGLIF</sequence>
<dbReference type="InterPro" id="IPR007563">
    <property type="entry name" value="DUF554"/>
</dbReference>
<gene>
    <name evidence="2" type="ORF">J2S72_001113</name>
</gene>
<keyword evidence="1" id="KW-0472">Membrane</keyword>
<feature type="transmembrane region" description="Helical" evidence="1">
    <location>
        <begin position="102"/>
        <end position="121"/>
    </location>
</feature>
<evidence type="ECO:0000256" key="1">
    <source>
        <dbReference type="SAM" id="Phobius"/>
    </source>
</evidence>
<dbReference type="PANTHER" id="PTHR36111">
    <property type="entry name" value="INNER MEMBRANE PROTEIN-RELATED"/>
    <property type="match status" value="1"/>
</dbReference>
<accession>A0ABU0AW78</accession>
<dbReference type="Pfam" id="PF04474">
    <property type="entry name" value="DUF554"/>
    <property type="match status" value="1"/>
</dbReference>
<organism evidence="2 3">
    <name type="scientific">Peptoniphilus koenoeneniae</name>
    <dbReference type="NCBI Taxonomy" id="507751"/>
    <lineage>
        <taxon>Bacteria</taxon>
        <taxon>Bacillati</taxon>
        <taxon>Bacillota</taxon>
        <taxon>Tissierellia</taxon>
        <taxon>Tissierellales</taxon>
        <taxon>Peptoniphilaceae</taxon>
        <taxon>Peptoniphilus</taxon>
    </lineage>
</organism>
<keyword evidence="1" id="KW-0812">Transmembrane</keyword>
<name>A0ABU0AW78_9FIRM</name>
<comment type="caution">
    <text evidence="2">The sequence shown here is derived from an EMBL/GenBank/DDBJ whole genome shotgun (WGS) entry which is preliminary data.</text>
</comment>
<proteinExistence type="predicted"/>
<keyword evidence="1" id="KW-1133">Transmembrane helix</keyword>
<dbReference type="PANTHER" id="PTHR36111:SF2">
    <property type="entry name" value="INNER MEMBRANE PROTEIN"/>
    <property type="match status" value="1"/>
</dbReference>